<dbReference type="Gramene" id="Kaladp0095s0194.1.v1.1">
    <property type="protein sequence ID" value="Kaladp0095s0194.1.v1.1.CDS.1"/>
    <property type="gene ID" value="Kaladp0095s0194.v1.1"/>
</dbReference>
<evidence type="ECO:0000256" key="1">
    <source>
        <dbReference type="ARBA" id="ARBA00005771"/>
    </source>
</evidence>
<dbReference type="GO" id="GO:0008146">
    <property type="term" value="F:sulfotransferase activity"/>
    <property type="evidence" value="ECO:0007669"/>
    <property type="project" value="InterPro"/>
</dbReference>
<evidence type="ECO:0000313" key="6">
    <source>
        <dbReference type="Proteomes" id="UP000594263"/>
    </source>
</evidence>
<feature type="domain" description="Sulfotransferase" evidence="4">
    <location>
        <begin position="65"/>
        <end position="327"/>
    </location>
</feature>
<name>A0A7N1A407_KALFE</name>
<evidence type="ECO:0000259" key="4">
    <source>
        <dbReference type="Pfam" id="PF00685"/>
    </source>
</evidence>
<evidence type="ECO:0000256" key="2">
    <source>
        <dbReference type="ARBA" id="ARBA00022679"/>
    </source>
</evidence>
<keyword evidence="2 3" id="KW-0808">Transferase</keyword>
<sequence length="340" mass="37958">MAQQPGKNGSDPASRTTLHIDKIVRALPARRGLTASLKQYQGHWFHDHVVPGIISVQEKFRAKSDQIVLASFPKSGTTWLKALLFCLVNRSRYDFGHGGRSSPDNPLISSNPHACVPFLEIHALAHLDDPNPDSPILSSHLPHSLLPRSVVESGCKIVYVMREPKDVLVSLWMFAEKAWKGTSTSGLDAAVDMFCDGFVHGGPYWDHVVGYMNASLKSPDTILTMTYEDLMERPVHNVKRLADFIGQPFSTAEEDQGVVEGIVSFCSFDKLSNLEVNKTQLTSVEGISFAIPNDTFFRKARIGDWETHLNDEKRERLDDITRRKFKHIDGLSHYSGSTSD</sequence>
<dbReference type="InterPro" id="IPR000863">
    <property type="entry name" value="Sulfotransferase_dom"/>
</dbReference>
<keyword evidence="6" id="KW-1185">Reference proteome</keyword>
<dbReference type="Gene3D" id="3.40.50.300">
    <property type="entry name" value="P-loop containing nucleotide triphosphate hydrolases"/>
    <property type="match status" value="1"/>
</dbReference>
<dbReference type="EnsemblPlants" id="Kaladp0095s0194.1.v1.1">
    <property type="protein sequence ID" value="Kaladp0095s0194.1.v1.1.CDS.1"/>
    <property type="gene ID" value="Kaladp0095s0194.v1.1"/>
</dbReference>
<accession>A0A7N1A407</accession>
<dbReference type="Proteomes" id="UP000594263">
    <property type="component" value="Unplaced"/>
</dbReference>
<dbReference type="InterPro" id="IPR027417">
    <property type="entry name" value="P-loop_NTPase"/>
</dbReference>
<comment type="similarity">
    <text evidence="1 3">Belongs to the sulfotransferase 1 family.</text>
</comment>
<protein>
    <recommendedName>
        <fullName evidence="3">Sulfotransferase</fullName>
        <ecNumber evidence="3">2.8.2.-</ecNumber>
    </recommendedName>
</protein>
<dbReference type="Pfam" id="PF00685">
    <property type="entry name" value="Sulfotransfer_1"/>
    <property type="match status" value="1"/>
</dbReference>
<dbReference type="SUPFAM" id="SSF52540">
    <property type="entry name" value="P-loop containing nucleoside triphosphate hydrolases"/>
    <property type="match status" value="1"/>
</dbReference>
<organism evidence="5 6">
    <name type="scientific">Kalanchoe fedtschenkoi</name>
    <name type="common">Lavender scallops</name>
    <name type="synonym">South American air plant</name>
    <dbReference type="NCBI Taxonomy" id="63787"/>
    <lineage>
        <taxon>Eukaryota</taxon>
        <taxon>Viridiplantae</taxon>
        <taxon>Streptophyta</taxon>
        <taxon>Embryophyta</taxon>
        <taxon>Tracheophyta</taxon>
        <taxon>Spermatophyta</taxon>
        <taxon>Magnoliopsida</taxon>
        <taxon>eudicotyledons</taxon>
        <taxon>Gunneridae</taxon>
        <taxon>Pentapetalae</taxon>
        <taxon>Saxifragales</taxon>
        <taxon>Crassulaceae</taxon>
        <taxon>Kalanchoe</taxon>
    </lineage>
</organism>
<dbReference type="PANTHER" id="PTHR11783">
    <property type="entry name" value="SULFOTRANSFERASE SULT"/>
    <property type="match status" value="1"/>
</dbReference>
<dbReference type="OMA" id="HTRNIPM"/>
<reference evidence="5" key="1">
    <citation type="submission" date="2021-01" db="UniProtKB">
        <authorList>
            <consortium name="EnsemblPlants"/>
        </authorList>
    </citation>
    <scope>IDENTIFICATION</scope>
</reference>
<proteinExistence type="inferred from homology"/>
<dbReference type="AlphaFoldDB" id="A0A7N1A407"/>
<dbReference type="EC" id="2.8.2.-" evidence="3"/>
<evidence type="ECO:0000313" key="5">
    <source>
        <dbReference type="EnsemblPlants" id="Kaladp0095s0194.1.v1.1.CDS.1"/>
    </source>
</evidence>
<evidence type="ECO:0000256" key="3">
    <source>
        <dbReference type="RuleBase" id="RU361155"/>
    </source>
</evidence>